<name>W2H1M4_PHYNI</name>
<gene>
    <name evidence="2" type="ORF">L915_06764</name>
</gene>
<dbReference type="Proteomes" id="UP000053236">
    <property type="component" value="Unassembled WGS sequence"/>
</dbReference>
<feature type="compositionally biased region" description="Basic and acidic residues" evidence="1">
    <location>
        <begin position="188"/>
        <end position="201"/>
    </location>
</feature>
<feature type="region of interest" description="Disordered" evidence="1">
    <location>
        <begin position="144"/>
        <end position="244"/>
    </location>
</feature>
<dbReference type="AlphaFoldDB" id="W2H1M4"/>
<dbReference type="EMBL" id="KI685723">
    <property type="protein sequence ID" value="ETK89084.1"/>
    <property type="molecule type" value="Genomic_DNA"/>
</dbReference>
<feature type="region of interest" description="Disordered" evidence="1">
    <location>
        <begin position="1"/>
        <end position="77"/>
    </location>
</feature>
<proteinExistence type="predicted"/>
<feature type="compositionally biased region" description="Acidic residues" evidence="1">
    <location>
        <begin position="178"/>
        <end position="187"/>
    </location>
</feature>
<feature type="non-terminal residue" evidence="2">
    <location>
        <position position="244"/>
    </location>
</feature>
<feature type="compositionally biased region" description="Low complexity" evidence="1">
    <location>
        <begin position="1"/>
        <end position="16"/>
    </location>
</feature>
<dbReference type="VEuPathDB" id="FungiDB:PPTG_22046"/>
<evidence type="ECO:0000256" key="1">
    <source>
        <dbReference type="SAM" id="MobiDB-lite"/>
    </source>
</evidence>
<sequence>MPCGTAKGGAKAPTKAAARKTHAKTSKRHSKGSALLEATKVASEAVVASGDSAASKRRSSPRPQSPQTTVRTRGSRAVSTVLVLRTRPRPGASTVCLRAPWEGTLQCPANKALTACTRSLVNTLITSQSRLSLAEGLERAQAAKAAAKEAKHSKKRMASRSPLHEGKETNPYYKMFDSSDEEEEGAIEEPREITNDLDRQQELFQAARQEPGGSEATPVGQGASINPRGYWPPEEGFGADVAKR</sequence>
<organism evidence="2">
    <name type="scientific">Phytophthora nicotianae</name>
    <name type="common">Potato buckeye rot agent</name>
    <name type="synonym">Phytophthora parasitica</name>
    <dbReference type="NCBI Taxonomy" id="4792"/>
    <lineage>
        <taxon>Eukaryota</taxon>
        <taxon>Sar</taxon>
        <taxon>Stramenopiles</taxon>
        <taxon>Oomycota</taxon>
        <taxon>Peronosporomycetes</taxon>
        <taxon>Peronosporales</taxon>
        <taxon>Peronosporaceae</taxon>
        <taxon>Phytophthora</taxon>
    </lineage>
</organism>
<accession>W2H1M4</accession>
<protein>
    <submittedName>
        <fullName evidence="2">Uncharacterized protein</fullName>
    </submittedName>
</protein>
<reference evidence="2" key="1">
    <citation type="submission" date="2013-11" db="EMBL/GenBank/DDBJ databases">
        <title>The Genome Sequence of Phytophthora parasitica CJ02B3.</title>
        <authorList>
            <consortium name="The Broad Institute Genomics Platform"/>
            <person name="Russ C."/>
            <person name="Tyler B."/>
            <person name="Panabieres F."/>
            <person name="Shan W."/>
            <person name="Tripathy S."/>
            <person name="Grunwald N."/>
            <person name="Machado M."/>
            <person name="Johnson C.S."/>
            <person name="Arredondo F."/>
            <person name="Hong C."/>
            <person name="Coffey M."/>
            <person name="Young S.K."/>
            <person name="Zeng Q."/>
            <person name="Gargeya S."/>
            <person name="Fitzgerald M."/>
            <person name="Abouelleil A."/>
            <person name="Alvarado L."/>
            <person name="Chapman S.B."/>
            <person name="Gainer-Dewar J."/>
            <person name="Goldberg J."/>
            <person name="Griggs A."/>
            <person name="Gujja S."/>
            <person name="Hansen M."/>
            <person name="Howarth C."/>
            <person name="Imamovic A."/>
            <person name="Ireland A."/>
            <person name="Larimer J."/>
            <person name="McCowan C."/>
            <person name="Murphy C."/>
            <person name="Pearson M."/>
            <person name="Poon T.W."/>
            <person name="Priest M."/>
            <person name="Roberts A."/>
            <person name="Saif S."/>
            <person name="Shea T."/>
            <person name="Sykes S."/>
            <person name="Wortman J."/>
            <person name="Nusbaum C."/>
            <person name="Birren B."/>
        </authorList>
    </citation>
    <scope>NUCLEOTIDE SEQUENCE [LARGE SCALE GENOMIC DNA]</scope>
    <source>
        <strain evidence="2">CJ02B3</strain>
    </source>
</reference>
<evidence type="ECO:0000313" key="2">
    <source>
        <dbReference type="EMBL" id="ETK89084.1"/>
    </source>
</evidence>
<feature type="compositionally biased region" description="Basic residues" evidence="1">
    <location>
        <begin position="17"/>
        <end position="31"/>
    </location>
</feature>